<dbReference type="AlphaFoldDB" id="A0A842HSD1"/>
<dbReference type="SMART" id="SM00267">
    <property type="entry name" value="GGDEF"/>
    <property type="match status" value="1"/>
</dbReference>
<comment type="caution">
    <text evidence="4">The sequence shown here is derived from an EMBL/GenBank/DDBJ whole genome shotgun (WGS) entry which is preliminary data.</text>
</comment>
<dbReference type="Gene3D" id="3.30.70.270">
    <property type="match status" value="1"/>
</dbReference>
<proteinExistence type="predicted"/>
<gene>
    <name evidence="4" type="ORF">GTU67_09485</name>
</gene>
<dbReference type="InterPro" id="IPR043128">
    <property type="entry name" value="Rev_trsase/Diguanyl_cyclase"/>
</dbReference>
<organism evidence="4 5">
    <name type="scientific">Pusillimonas minor</name>
    <dbReference type="NCBI Taxonomy" id="2697024"/>
    <lineage>
        <taxon>Bacteria</taxon>
        <taxon>Pseudomonadati</taxon>
        <taxon>Pseudomonadota</taxon>
        <taxon>Betaproteobacteria</taxon>
        <taxon>Burkholderiales</taxon>
        <taxon>Alcaligenaceae</taxon>
        <taxon>Pusillimonas</taxon>
    </lineage>
</organism>
<dbReference type="InterPro" id="IPR000160">
    <property type="entry name" value="GGDEF_dom"/>
</dbReference>
<dbReference type="Pfam" id="PF00990">
    <property type="entry name" value="GGDEF"/>
    <property type="match status" value="1"/>
</dbReference>
<comment type="catalytic activity">
    <reaction evidence="2">
        <text>2 GTP = 3',3'-c-di-GMP + 2 diphosphate</text>
        <dbReference type="Rhea" id="RHEA:24898"/>
        <dbReference type="ChEBI" id="CHEBI:33019"/>
        <dbReference type="ChEBI" id="CHEBI:37565"/>
        <dbReference type="ChEBI" id="CHEBI:58805"/>
        <dbReference type="EC" id="2.7.7.65"/>
    </reaction>
</comment>
<reference evidence="4 5" key="1">
    <citation type="submission" date="2020-08" db="EMBL/GenBank/DDBJ databases">
        <title>Paraeoetvoesia sp. YC-7-48 draft genome sequence.</title>
        <authorList>
            <person name="Yao L."/>
        </authorList>
    </citation>
    <scope>NUCLEOTIDE SEQUENCE [LARGE SCALE GENOMIC DNA]</scope>
    <source>
        <strain evidence="5">YC-7-48</strain>
    </source>
</reference>
<dbReference type="RefSeq" id="WP_185779836.1">
    <property type="nucleotide sequence ID" value="NZ_JACJUU010000006.1"/>
</dbReference>
<evidence type="ECO:0000256" key="1">
    <source>
        <dbReference type="ARBA" id="ARBA00012528"/>
    </source>
</evidence>
<keyword evidence="5" id="KW-1185">Reference proteome</keyword>
<feature type="domain" description="GGDEF" evidence="3">
    <location>
        <begin position="222"/>
        <end position="354"/>
    </location>
</feature>
<dbReference type="SUPFAM" id="SSF55781">
    <property type="entry name" value="GAF domain-like"/>
    <property type="match status" value="1"/>
</dbReference>
<protein>
    <recommendedName>
        <fullName evidence="1">diguanylate cyclase</fullName>
        <ecNumber evidence="1">2.7.7.65</ecNumber>
    </recommendedName>
</protein>
<evidence type="ECO:0000313" key="5">
    <source>
        <dbReference type="Proteomes" id="UP000545386"/>
    </source>
</evidence>
<dbReference type="Gene3D" id="3.30.450.40">
    <property type="match status" value="1"/>
</dbReference>
<evidence type="ECO:0000259" key="3">
    <source>
        <dbReference type="PROSITE" id="PS50887"/>
    </source>
</evidence>
<evidence type="ECO:0000256" key="2">
    <source>
        <dbReference type="ARBA" id="ARBA00034247"/>
    </source>
</evidence>
<dbReference type="InterPro" id="IPR029016">
    <property type="entry name" value="GAF-like_dom_sf"/>
</dbReference>
<dbReference type="NCBIfam" id="TIGR00254">
    <property type="entry name" value="GGDEF"/>
    <property type="match status" value="1"/>
</dbReference>
<dbReference type="FunFam" id="3.30.70.270:FF:000001">
    <property type="entry name" value="Diguanylate cyclase domain protein"/>
    <property type="match status" value="1"/>
</dbReference>
<dbReference type="PROSITE" id="PS50887">
    <property type="entry name" value="GGDEF"/>
    <property type="match status" value="1"/>
</dbReference>
<dbReference type="InterPro" id="IPR029787">
    <property type="entry name" value="Nucleotide_cyclase"/>
</dbReference>
<dbReference type="Pfam" id="PF01590">
    <property type="entry name" value="GAF"/>
    <property type="match status" value="1"/>
</dbReference>
<dbReference type="InterPro" id="IPR003018">
    <property type="entry name" value="GAF"/>
</dbReference>
<dbReference type="GO" id="GO:0052621">
    <property type="term" value="F:diguanylate cyclase activity"/>
    <property type="evidence" value="ECO:0007669"/>
    <property type="project" value="UniProtKB-EC"/>
</dbReference>
<dbReference type="SUPFAM" id="SSF55073">
    <property type="entry name" value="Nucleotide cyclase"/>
    <property type="match status" value="1"/>
</dbReference>
<name>A0A842HSD1_9BURK</name>
<evidence type="ECO:0000313" key="4">
    <source>
        <dbReference type="EMBL" id="MBC2770141.1"/>
    </source>
</evidence>
<sequence length="358" mass="39482">MSTSPSSPPTPDGIISSQARLKALADYQVLDTDYEAAFDGIVKLAANICNAPIAVINFIDDERQWFKAEIGLGIRETPLDISICRHAVLEDDIMVINDTQTDARTKSNPLVFASEKNLRFYAGALLKSGTNALGTLCVLDHEPRTITEAQIEALKLLRDQVMHLLDFRRLHLTQRLLVKELDESRHALQRQAHLDPLTGLLNRRAFEVRLRFELESILDPENPGALMMIDLDKFKDVNDQHGHLTGDKVLKHVSQALRKAIRTSDILARWGGDEFLVLLPATQLEQAREVAGRVLQALEKKDARSKLPGRVSASIGLASLRGYASADEVIAAADAAMYDAKRSAGAARARIKTKAPTA</sequence>
<dbReference type="CDD" id="cd01949">
    <property type="entry name" value="GGDEF"/>
    <property type="match status" value="1"/>
</dbReference>
<accession>A0A842HSD1</accession>
<dbReference type="Proteomes" id="UP000545386">
    <property type="component" value="Unassembled WGS sequence"/>
</dbReference>
<dbReference type="PANTHER" id="PTHR45138:SF9">
    <property type="entry name" value="DIGUANYLATE CYCLASE DGCM-RELATED"/>
    <property type="match status" value="1"/>
</dbReference>
<dbReference type="EC" id="2.7.7.65" evidence="1"/>
<dbReference type="EMBL" id="JACJUU010000006">
    <property type="protein sequence ID" value="MBC2770141.1"/>
    <property type="molecule type" value="Genomic_DNA"/>
</dbReference>
<dbReference type="PANTHER" id="PTHR45138">
    <property type="entry name" value="REGULATORY COMPONENTS OF SENSORY TRANSDUCTION SYSTEM"/>
    <property type="match status" value="1"/>
</dbReference>
<dbReference type="InterPro" id="IPR050469">
    <property type="entry name" value="Diguanylate_Cyclase"/>
</dbReference>